<proteinExistence type="inferred from homology"/>
<organism evidence="6">
    <name type="scientific">Eucalyptus grandis</name>
    <name type="common">Flooded gum</name>
    <dbReference type="NCBI Taxonomy" id="71139"/>
    <lineage>
        <taxon>Eukaryota</taxon>
        <taxon>Viridiplantae</taxon>
        <taxon>Streptophyta</taxon>
        <taxon>Embryophyta</taxon>
        <taxon>Tracheophyta</taxon>
        <taxon>Spermatophyta</taxon>
        <taxon>Magnoliopsida</taxon>
        <taxon>eudicotyledons</taxon>
        <taxon>Gunneridae</taxon>
        <taxon>Pentapetalae</taxon>
        <taxon>rosids</taxon>
        <taxon>malvids</taxon>
        <taxon>Myrtales</taxon>
        <taxon>Myrtaceae</taxon>
        <taxon>Myrtoideae</taxon>
        <taxon>Eucalypteae</taxon>
        <taxon>Eucalyptus</taxon>
    </lineage>
</organism>
<evidence type="ECO:0000313" key="6">
    <source>
        <dbReference type="EMBL" id="KCW50617.1"/>
    </source>
</evidence>
<reference evidence="6" key="1">
    <citation type="submission" date="2013-07" db="EMBL/GenBank/DDBJ databases">
        <title>The genome of Eucalyptus grandis.</title>
        <authorList>
            <person name="Schmutz J."/>
            <person name="Hayes R."/>
            <person name="Myburg A."/>
            <person name="Tuskan G."/>
            <person name="Grattapaglia D."/>
            <person name="Rokhsar D.S."/>
        </authorList>
    </citation>
    <scope>NUCLEOTIDE SEQUENCE</scope>
    <source>
        <tissue evidence="6">Leaf extractions</tissue>
    </source>
</reference>
<dbReference type="AlphaFoldDB" id="A0A059A940"/>
<evidence type="ECO:0000259" key="5">
    <source>
        <dbReference type="Pfam" id="PF02941"/>
    </source>
</evidence>
<dbReference type="PANTHER" id="PTHR46937:SF4">
    <property type="entry name" value="FERREDOXIN-THIOREDOXIN REDUCTASE SUBUNIT A1, CHLOROPLASTIC"/>
    <property type="match status" value="1"/>
</dbReference>
<dbReference type="OMA" id="LMISCEV"/>
<gene>
    <name evidence="6" type="ORF">EUGRSUZ_J00323</name>
</gene>
<accession>A0A059A940</accession>
<dbReference type="GO" id="GO:0015979">
    <property type="term" value="P:photosynthesis"/>
    <property type="evidence" value="ECO:0007669"/>
    <property type="project" value="InterPro"/>
</dbReference>
<dbReference type="InParanoid" id="A0A059A940"/>
<dbReference type="OrthoDB" id="1916328at2759"/>
<name>A0A059A940_EUCGR</name>
<comment type="function">
    <text evidence="3">Variable subunit of the ferredoxin-thioredoxin reductase (FTR), which catalyzes the two-electron reduction of thioredoxins by the electrons provided by reduced ferredoxin.</text>
</comment>
<dbReference type="InterPro" id="IPR004207">
    <property type="entry name" value="Fd_thioredoxin_Rdtase_alpha"/>
</dbReference>
<evidence type="ECO:0000256" key="4">
    <source>
        <dbReference type="ARBA" id="ARBA00034490"/>
    </source>
</evidence>
<dbReference type="Pfam" id="PF02941">
    <property type="entry name" value="FeThRed_A"/>
    <property type="match status" value="1"/>
</dbReference>
<dbReference type="PANTHER" id="PTHR46937">
    <property type="entry name" value="FERREDOXIN-THIOREDOXIN REDUCTASE, VARIABLE CHAIN"/>
    <property type="match status" value="1"/>
</dbReference>
<sequence>MVIALQSSPASASLLPRICTGRRRLMISCEVALQSEAKPSSVSFKKGVAPSPDPTRIGSRVRVKAPVRVYHVPRVPELELGGMEGEVKQNLLFWRGKSLTANRPFRVEFVRDVEGRGLVKFVAHLEEDELEFV</sequence>
<keyword evidence="1" id="KW-0560">Oxidoreductase</keyword>
<dbReference type="KEGG" id="egr:104423364"/>
<dbReference type="InterPro" id="IPR044166">
    <property type="entry name" value="FTRV"/>
</dbReference>
<dbReference type="Gramene" id="KCW50617">
    <property type="protein sequence ID" value="KCW50617"/>
    <property type="gene ID" value="EUGRSUZ_J00323"/>
</dbReference>
<dbReference type="InterPro" id="IPR008990">
    <property type="entry name" value="Elect_transpt_acc-like_dom_sf"/>
</dbReference>
<comment type="similarity">
    <text evidence="4">Belongs to the ferredoxin thioredoxin reductase alpha subunit family.</text>
</comment>
<dbReference type="eggNOG" id="KOG2672">
    <property type="taxonomic scope" value="Eukaryota"/>
</dbReference>
<evidence type="ECO:0000256" key="3">
    <source>
        <dbReference type="ARBA" id="ARBA00034474"/>
    </source>
</evidence>
<dbReference type="SUPFAM" id="SSF50090">
    <property type="entry name" value="Electron transport accessory proteins"/>
    <property type="match status" value="1"/>
</dbReference>
<dbReference type="STRING" id="71139.A0A059A940"/>
<evidence type="ECO:0000256" key="1">
    <source>
        <dbReference type="ARBA" id="ARBA00023002"/>
    </source>
</evidence>
<feature type="domain" description="Ferredoxin thioredoxin reductase alpha chain" evidence="5">
    <location>
        <begin position="57"/>
        <end position="129"/>
    </location>
</feature>
<protein>
    <recommendedName>
        <fullName evidence="5">Ferredoxin thioredoxin reductase alpha chain domain-containing protein</fullName>
    </recommendedName>
</protein>
<comment type="subunit">
    <text evidence="2">Heterodimer of subunit A (variable subunit) and subunit B (catalytic subunit). Heterodimeric FTR forms a complex with ferredoxin and thioredoxin.</text>
</comment>
<evidence type="ECO:0000256" key="2">
    <source>
        <dbReference type="ARBA" id="ARBA00026011"/>
    </source>
</evidence>
<dbReference type="Gene3D" id="2.30.30.50">
    <property type="match status" value="1"/>
</dbReference>
<dbReference type="GO" id="GO:0016491">
    <property type="term" value="F:oxidoreductase activity"/>
    <property type="evidence" value="ECO:0007669"/>
    <property type="project" value="UniProtKB-KW"/>
</dbReference>
<dbReference type="EMBL" id="KK198762">
    <property type="protein sequence ID" value="KCW50617.1"/>
    <property type="molecule type" value="Genomic_DNA"/>
</dbReference>